<keyword evidence="6 11" id="KW-0479">Metal-binding</keyword>
<dbReference type="PANTHER" id="PTHR30040">
    <property type="entry name" value="THIAMINE BIOSYNTHESIS LIPOPROTEIN APBE"/>
    <property type="match status" value="1"/>
</dbReference>
<dbReference type="EMBL" id="JABCJD010000005">
    <property type="protein sequence ID" value="NVO28127.1"/>
    <property type="molecule type" value="Genomic_DNA"/>
</dbReference>
<accession>A0ABX2PH63</accession>
<comment type="subcellular location">
    <subcellularLocation>
        <location evidence="12">Cell inner membrane</location>
        <topology evidence="12">Lipid-anchor</topology>
        <orientation evidence="12">Periplasmic side</orientation>
    </subcellularLocation>
</comment>
<dbReference type="SUPFAM" id="SSF143631">
    <property type="entry name" value="ApbE-like"/>
    <property type="match status" value="1"/>
</dbReference>
<dbReference type="Proteomes" id="UP000523601">
    <property type="component" value="Unassembled WGS sequence"/>
</dbReference>
<keyword evidence="12" id="KW-0472">Membrane</keyword>
<keyword evidence="14" id="KW-1185">Reference proteome</keyword>
<keyword evidence="12" id="KW-0732">Signal</keyword>
<dbReference type="PIRSF" id="PIRSF006268">
    <property type="entry name" value="ApbE"/>
    <property type="match status" value="1"/>
</dbReference>
<comment type="cofactor">
    <cofactor evidence="1 12">
        <name>Mg(2+)</name>
        <dbReference type="ChEBI" id="CHEBI:18420"/>
    </cofactor>
</comment>
<dbReference type="PROSITE" id="PS51257">
    <property type="entry name" value="PROKAR_LIPOPROTEIN"/>
    <property type="match status" value="1"/>
</dbReference>
<dbReference type="InterPro" id="IPR003374">
    <property type="entry name" value="ApbE-like_sf"/>
</dbReference>
<keyword evidence="8 11" id="KW-0460">Magnesium</keyword>
<evidence type="ECO:0000256" key="6">
    <source>
        <dbReference type="ARBA" id="ARBA00022723"/>
    </source>
</evidence>
<dbReference type="GO" id="GO:0016740">
    <property type="term" value="F:transferase activity"/>
    <property type="evidence" value="ECO:0007669"/>
    <property type="project" value="UniProtKB-KW"/>
</dbReference>
<gene>
    <name evidence="13" type="ORF">HJ526_11890</name>
</gene>
<comment type="catalytic activity">
    <reaction evidence="10 11 12">
        <text>L-threonyl-[protein] + FAD = FMN-L-threonyl-[protein] + AMP + H(+)</text>
        <dbReference type="Rhea" id="RHEA:36847"/>
        <dbReference type="Rhea" id="RHEA-COMP:11060"/>
        <dbReference type="Rhea" id="RHEA-COMP:11061"/>
        <dbReference type="ChEBI" id="CHEBI:15378"/>
        <dbReference type="ChEBI" id="CHEBI:30013"/>
        <dbReference type="ChEBI" id="CHEBI:57692"/>
        <dbReference type="ChEBI" id="CHEBI:74257"/>
        <dbReference type="ChEBI" id="CHEBI:456215"/>
        <dbReference type="EC" id="2.7.1.180"/>
    </reaction>
</comment>
<evidence type="ECO:0000313" key="13">
    <source>
        <dbReference type="EMBL" id="NVO28127.1"/>
    </source>
</evidence>
<evidence type="ECO:0000256" key="10">
    <source>
        <dbReference type="ARBA" id="ARBA00048540"/>
    </source>
</evidence>
<comment type="caution">
    <text evidence="13">The sequence shown here is derived from an EMBL/GenBank/DDBJ whole genome shotgun (WGS) entry which is preliminary data.</text>
</comment>
<evidence type="ECO:0000256" key="7">
    <source>
        <dbReference type="ARBA" id="ARBA00022827"/>
    </source>
</evidence>
<dbReference type="Gene3D" id="3.10.520.10">
    <property type="entry name" value="ApbE-like domains"/>
    <property type="match status" value="1"/>
</dbReference>
<evidence type="ECO:0000256" key="5">
    <source>
        <dbReference type="ARBA" id="ARBA00022679"/>
    </source>
</evidence>
<evidence type="ECO:0000313" key="14">
    <source>
        <dbReference type="Proteomes" id="UP000523601"/>
    </source>
</evidence>
<keyword evidence="12" id="KW-1003">Cell membrane</keyword>
<keyword evidence="4 11" id="KW-0285">Flavoprotein</keyword>
<evidence type="ECO:0000256" key="8">
    <source>
        <dbReference type="ARBA" id="ARBA00022842"/>
    </source>
</evidence>
<evidence type="ECO:0000256" key="12">
    <source>
        <dbReference type="RuleBase" id="RU363002"/>
    </source>
</evidence>
<keyword evidence="7 11" id="KW-0274">FAD</keyword>
<keyword evidence="12" id="KW-0449">Lipoprotein</keyword>
<comment type="function">
    <text evidence="12">Flavin transferase that catalyzes the transfer of the FMN moiety of FAD and its covalent binding to the hydroxyl group of a threonine residue in a target flavoprotein.</text>
</comment>
<name>A0ABX2PH63_9RHOB</name>
<dbReference type="EC" id="2.7.1.180" evidence="2 11"/>
<evidence type="ECO:0000256" key="3">
    <source>
        <dbReference type="ARBA" id="ARBA00016337"/>
    </source>
</evidence>
<keyword evidence="12" id="KW-0997">Cell inner membrane</keyword>
<keyword evidence="5 11" id="KW-0808">Transferase</keyword>
<dbReference type="Pfam" id="PF02424">
    <property type="entry name" value="ApbE"/>
    <property type="match status" value="1"/>
</dbReference>
<evidence type="ECO:0000256" key="1">
    <source>
        <dbReference type="ARBA" id="ARBA00001946"/>
    </source>
</evidence>
<comment type="similarity">
    <text evidence="11 12">Belongs to the ApbE family.</text>
</comment>
<dbReference type="PANTHER" id="PTHR30040:SF2">
    <property type="entry name" value="FAD:PROTEIN FMN TRANSFERASE"/>
    <property type="match status" value="1"/>
</dbReference>
<feature type="signal peptide" evidence="12">
    <location>
        <begin position="1"/>
        <end position="26"/>
    </location>
</feature>
<evidence type="ECO:0000256" key="2">
    <source>
        <dbReference type="ARBA" id="ARBA00011955"/>
    </source>
</evidence>
<feature type="chain" id="PRO_5044973620" description="FAD:protein FMN transferase" evidence="12">
    <location>
        <begin position="27"/>
        <end position="364"/>
    </location>
</feature>
<protein>
    <recommendedName>
        <fullName evidence="3 11">FAD:protein FMN transferase</fullName>
        <ecNumber evidence="2 11">2.7.1.180</ecNumber>
    </recommendedName>
    <alternativeName>
        <fullName evidence="9 11">Flavin transferase</fullName>
    </alternativeName>
</protein>
<sequence length="364" mass="38324">MTRSLSWRALLAGSALAAACFGVLRAAETPQPERTTLYVFGTLVEVTIEGASKSASQAAMSEIGHMLQQVHREWHAWDGGALVGLNTAIAEGQAADIPEDLSKVLQEGQHLACLSGGLFEPAIGGLIGLWGFHADTPPTGAAPDPAQIAQIVGKHPSIADLRFDDPKAWSQNTAVQLDLGGYAKGAALDLAAEMLKARGIENAVLNAGGDVNVIGTHSDRPWRVAIRDPFVWGAVASIQLGAGEVLYTSGNYERYFEQDGQRFAHIIDPRSGWPVQEIVSVSVLGRDGALADAAATALSVAGPELWPQVAADMGVEAVLMITDDGRMLASPAMASRLEPVGDEFPTPLEIVPLPEGRALDCLND</sequence>
<organism evidence="13 14">
    <name type="scientific">Donghicola mangrovi</name>
    <dbReference type="NCBI Taxonomy" id="2729614"/>
    <lineage>
        <taxon>Bacteria</taxon>
        <taxon>Pseudomonadati</taxon>
        <taxon>Pseudomonadota</taxon>
        <taxon>Alphaproteobacteria</taxon>
        <taxon>Rhodobacterales</taxon>
        <taxon>Roseobacteraceae</taxon>
        <taxon>Donghicola</taxon>
    </lineage>
</organism>
<evidence type="ECO:0000256" key="11">
    <source>
        <dbReference type="PIRNR" id="PIRNR006268"/>
    </source>
</evidence>
<proteinExistence type="inferred from homology"/>
<evidence type="ECO:0000256" key="9">
    <source>
        <dbReference type="ARBA" id="ARBA00031306"/>
    </source>
</evidence>
<reference evidence="13 14" key="1">
    <citation type="submission" date="2020-04" db="EMBL/GenBank/DDBJ databases">
        <title>Donghicola sp., a member of the Rhodobacteraceae family isolated from mangrove forest in Thailand.</title>
        <authorList>
            <person name="Charoenyingcharoen P."/>
            <person name="Yukphan P."/>
        </authorList>
    </citation>
    <scope>NUCLEOTIDE SEQUENCE [LARGE SCALE GENOMIC DNA]</scope>
    <source>
        <strain evidence="13 14">C2-DW-16</strain>
    </source>
</reference>
<dbReference type="InterPro" id="IPR024932">
    <property type="entry name" value="ApbE"/>
</dbReference>
<dbReference type="RefSeq" id="WP_176854721.1">
    <property type="nucleotide sequence ID" value="NZ_JABCJD010000005.1"/>
</dbReference>
<evidence type="ECO:0000256" key="4">
    <source>
        <dbReference type="ARBA" id="ARBA00022630"/>
    </source>
</evidence>